<keyword evidence="2" id="KW-0805">Transcription regulation</keyword>
<keyword evidence="4" id="KW-0804">Transcription</keyword>
<evidence type="ECO:0000313" key="6">
    <source>
        <dbReference type="EMBL" id="AIO06082.1"/>
    </source>
</evidence>
<reference evidence="6" key="1">
    <citation type="submission" date="2014-06" db="EMBL/GenBank/DDBJ databases">
        <authorList>
            <person name="Molina-Fuentes A."/>
            <person name="Marques S."/>
        </authorList>
    </citation>
    <scope>NUCLEOTIDE SEQUENCE</scope>
    <source>
        <strain evidence="6">AR1</strain>
    </source>
</reference>
<dbReference type="GO" id="GO:0003677">
    <property type="term" value="F:DNA binding"/>
    <property type="evidence" value="ECO:0007669"/>
    <property type="project" value="UniProtKB-KW"/>
</dbReference>
<evidence type="ECO:0000256" key="3">
    <source>
        <dbReference type="ARBA" id="ARBA00023125"/>
    </source>
</evidence>
<dbReference type="FunFam" id="1.10.10.10:FF:000001">
    <property type="entry name" value="LysR family transcriptional regulator"/>
    <property type="match status" value="1"/>
</dbReference>
<dbReference type="GO" id="GO:0005829">
    <property type="term" value="C:cytosol"/>
    <property type="evidence" value="ECO:0007669"/>
    <property type="project" value="TreeGrafter"/>
</dbReference>
<sequence length="308" mass="33256">MRLSSLHAFVAAIDDGSLRKAAARLGLSQPALSKMLRELELELGAPLVMRSSRGVSPTAQGKVLYERASAAARELSRAVEEIDQLGGHMVGELSVTAVSLAVMLLIPATLYRFSRQFPQIRLRVHEELYIAQMASLRKGEADVAIGPIPHDLAQGEFQVEALLPISMVVVARKGNPLARAAHLAELSKARWVYTGVSGDTGYVRELFIRNGLPPPPAAAIVNSTLALLALIGSDDFIGLLPAQIAEHPLSAPYIDIIALAEGPLELNLGVMVRRASSPSVMVRHFLSHLHRAAYHLARPGERHRVKPA</sequence>
<dbReference type="GO" id="GO:0003700">
    <property type="term" value="F:DNA-binding transcription factor activity"/>
    <property type="evidence" value="ECO:0007669"/>
    <property type="project" value="InterPro"/>
</dbReference>
<dbReference type="PROSITE" id="PS50931">
    <property type="entry name" value="HTH_LYSR"/>
    <property type="match status" value="1"/>
</dbReference>
<feature type="domain" description="HTH lysR-type" evidence="5">
    <location>
        <begin position="1"/>
        <end position="58"/>
    </location>
</feature>
<evidence type="ECO:0000256" key="1">
    <source>
        <dbReference type="ARBA" id="ARBA00009437"/>
    </source>
</evidence>
<dbReference type="PRINTS" id="PR00039">
    <property type="entry name" value="HTHLYSR"/>
</dbReference>
<dbReference type="InterPro" id="IPR000847">
    <property type="entry name" value="LysR_HTH_N"/>
</dbReference>
<dbReference type="Pfam" id="PF00126">
    <property type="entry name" value="HTH_1"/>
    <property type="match status" value="1"/>
</dbReference>
<dbReference type="Pfam" id="PF03466">
    <property type="entry name" value="LysR_substrate"/>
    <property type="match status" value="1"/>
</dbReference>
<dbReference type="InterPro" id="IPR036388">
    <property type="entry name" value="WH-like_DNA-bd_sf"/>
</dbReference>
<keyword evidence="3" id="KW-0238">DNA-binding</keyword>
<proteinExistence type="inferred from homology"/>
<dbReference type="SUPFAM" id="SSF46785">
    <property type="entry name" value="Winged helix' DNA-binding domain"/>
    <property type="match status" value="1"/>
</dbReference>
<comment type="similarity">
    <text evidence="1">Belongs to the LysR transcriptional regulatory family.</text>
</comment>
<evidence type="ECO:0000256" key="2">
    <source>
        <dbReference type="ARBA" id="ARBA00023015"/>
    </source>
</evidence>
<dbReference type="AlphaFoldDB" id="A0A088S782"/>
<dbReference type="PANTHER" id="PTHR30419:SF30">
    <property type="entry name" value="LYSR FAMILY TRANSCRIPTIONAL REGULATOR"/>
    <property type="match status" value="1"/>
</dbReference>
<dbReference type="PANTHER" id="PTHR30419">
    <property type="entry name" value="HTH-TYPE TRANSCRIPTIONAL REGULATOR YBHD"/>
    <property type="match status" value="1"/>
</dbReference>
<evidence type="ECO:0000256" key="4">
    <source>
        <dbReference type="ARBA" id="ARBA00023163"/>
    </source>
</evidence>
<reference evidence="6" key="2">
    <citation type="submission" date="2014-09" db="EMBL/GenBank/DDBJ databases">
        <title>Identification of the gene cluster for the anaerobic degradation of 3,5-dihydroxybenzoate (alpha-resorcylate) in Thauera aromatica strain AR-1.</title>
        <authorList>
            <person name="Molina Fuentes A."/>
            <person name="Marin P."/>
            <person name="Pacheco D."/>
            <person name="Philipp B."/>
            <person name="Schink B."/>
            <person name="Marques S."/>
        </authorList>
    </citation>
    <scope>NUCLEOTIDE SEQUENCE</scope>
    <source>
        <strain evidence="6">AR1</strain>
    </source>
</reference>
<organism evidence="6">
    <name type="scientific">Thauera aromatica</name>
    <dbReference type="NCBI Taxonomy" id="59405"/>
    <lineage>
        <taxon>Bacteria</taxon>
        <taxon>Pseudomonadati</taxon>
        <taxon>Pseudomonadota</taxon>
        <taxon>Betaproteobacteria</taxon>
        <taxon>Rhodocyclales</taxon>
        <taxon>Zoogloeaceae</taxon>
        <taxon>Thauera</taxon>
    </lineage>
</organism>
<dbReference type="EMBL" id="KJ995609">
    <property type="protein sequence ID" value="AIO06082.1"/>
    <property type="molecule type" value="Genomic_DNA"/>
</dbReference>
<name>A0A088S782_THAAR</name>
<dbReference type="InterPro" id="IPR005119">
    <property type="entry name" value="LysR_subst-bd"/>
</dbReference>
<protein>
    <submittedName>
        <fullName evidence="6">LysR family regulator</fullName>
    </submittedName>
</protein>
<dbReference type="SUPFAM" id="SSF53850">
    <property type="entry name" value="Periplasmic binding protein-like II"/>
    <property type="match status" value="1"/>
</dbReference>
<accession>A0A088S782</accession>
<evidence type="ECO:0000259" key="5">
    <source>
        <dbReference type="PROSITE" id="PS50931"/>
    </source>
</evidence>
<dbReference type="Gene3D" id="1.10.10.10">
    <property type="entry name" value="Winged helix-like DNA-binding domain superfamily/Winged helix DNA-binding domain"/>
    <property type="match status" value="1"/>
</dbReference>
<dbReference type="RefSeq" id="WP_247736119.1">
    <property type="nucleotide sequence ID" value="NZ_JALLIL010000014.1"/>
</dbReference>
<dbReference type="Gene3D" id="3.40.190.290">
    <property type="match status" value="1"/>
</dbReference>
<dbReference type="InterPro" id="IPR050950">
    <property type="entry name" value="HTH-type_LysR_regulators"/>
</dbReference>
<dbReference type="InterPro" id="IPR036390">
    <property type="entry name" value="WH_DNA-bd_sf"/>
</dbReference>